<comment type="caution">
    <text evidence="1">The sequence shown here is derived from an EMBL/GenBank/DDBJ whole genome shotgun (WGS) entry which is preliminary data.</text>
</comment>
<proteinExistence type="predicted"/>
<organism evidence="1 2">
    <name type="scientific">Alicyclobacillus mali</name>
    <name type="common">ex Roth et al. 2021</name>
    <dbReference type="NCBI Taxonomy" id="1123961"/>
    <lineage>
        <taxon>Bacteria</taxon>
        <taxon>Bacillati</taxon>
        <taxon>Bacillota</taxon>
        <taxon>Bacilli</taxon>
        <taxon>Bacillales</taxon>
        <taxon>Alicyclobacillaceae</taxon>
        <taxon>Alicyclobacillus</taxon>
    </lineage>
</organism>
<name>A0ABS0EZJ2_9BACL</name>
<dbReference type="Proteomes" id="UP000642910">
    <property type="component" value="Unassembled WGS sequence"/>
</dbReference>
<dbReference type="RefSeq" id="WP_195866816.1">
    <property type="nucleotide sequence ID" value="NZ_JADPKZ010000018.1"/>
</dbReference>
<accession>A0ABS0EZJ2</accession>
<dbReference type="EMBL" id="JADPKZ010000018">
    <property type="protein sequence ID" value="MBF8376451.1"/>
    <property type="molecule type" value="Genomic_DNA"/>
</dbReference>
<evidence type="ECO:0000313" key="1">
    <source>
        <dbReference type="EMBL" id="MBF8376451.1"/>
    </source>
</evidence>
<keyword evidence="2" id="KW-1185">Reference proteome</keyword>
<gene>
    <name evidence="1" type="ORF">IW967_00920</name>
</gene>
<protein>
    <submittedName>
        <fullName evidence="1">Uncharacterized protein</fullName>
    </submittedName>
</protein>
<evidence type="ECO:0000313" key="2">
    <source>
        <dbReference type="Proteomes" id="UP000642910"/>
    </source>
</evidence>
<sequence>MKSTTGVGDMACRHSDCIAKRNTWFRGTKHAMEHGDELRSLIASGYKLEWSLHVEERESQRAIPAWQSSQAFENGDCIHFSCFHQEGKTVAKWLWLGYTKVAPGVYRPLHLVIVSDGQSKRLTVATVYDPSQTPHMWDETYTMRLCWKPANA</sequence>
<reference evidence="1 2" key="1">
    <citation type="submission" date="2020-11" db="EMBL/GenBank/DDBJ databases">
        <title>Genomic insight of Alicyclobacillus mali FL 18 reveals a new arsenic-resistant strain, with potential in environmental biotechnology.</title>
        <authorList>
            <person name="Fiorentino G."/>
            <person name="Gallo G."/>
            <person name="Aulitto M."/>
        </authorList>
    </citation>
    <scope>NUCLEOTIDE SEQUENCE [LARGE SCALE GENOMIC DNA]</scope>
    <source>
        <strain evidence="1 2">FL 18</strain>
    </source>
</reference>